<dbReference type="AlphaFoldDB" id="A0A4P8L4H0"/>
<accession>A0A4P8L4H0</accession>
<dbReference type="OrthoDB" id="9814800at2"/>
<evidence type="ECO:0008006" key="3">
    <source>
        <dbReference type="Google" id="ProtNLM"/>
    </source>
</evidence>
<evidence type="ECO:0000313" key="1">
    <source>
        <dbReference type="EMBL" id="QCQ22867.1"/>
    </source>
</evidence>
<name>A0A4P8L4H0_9BACT</name>
<organism evidence="1 2">
    <name type="scientific">Desulfoglaeba alkanexedens ALDC</name>
    <dbReference type="NCBI Taxonomy" id="980445"/>
    <lineage>
        <taxon>Bacteria</taxon>
        <taxon>Pseudomonadati</taxon>
        <taxon>Thermodesulfobacteriota</taxon>
        <taxon>Syntrophobacteria</taxon>
        <taxon>Syntrophobacterales</taxon>
        <taxon>Syntrophobacteraceae</taxon>
        <taxon>Desulfoglaeba</taxon>
    </lineage>
</organism>
<dbReference type="Proteomes" id="UP000298602">
    <property type="component" value="Chromosome"/>
</dbReference>
<protein>
    <recommendedName>
        <fullName evidence="3">Cytochrome C</fullName>
    </recommendedName>
</protein>
<dbReference type="Pfam" id="PF13447">
    <property type="entry name" value="Multi-haem_cyto"/>
    <property type="match status" value="1"/>
</dbReference>
<dbReference type="InterPro" id="IPR036280">
    <property type="entry name" value="Multihaem_cyt_sf"/>
</dbReference>
<dbReference type="KEGG" id="dax:FDQ92_12205"/>
<proteinExistence type="predicted"/>
<dbReference type="Gene3D" id="1.20.850.10">
    <property type="entry name" value="Hydroxylamine Oxidoreductase, Chain A, domain 2"/>
    <property type="match status" value="1"/>
</dbReference>
<dbReference type="SUPFAM" id="SSF48695">
    <property type="entry name" value="Multiheme cytochromes"/>
    <property type="match status" value="1"/>
</dbReference>
<dbReference type="EMBL" id="CP040098">
    <property type="protein sequence ID" value="QCQ22867.1"/>
    <property type="molecule type" value="Genomic_DNA"/>
</dbReference>
<sequence length="140" mass="16163">MLQTCSQCHSLNFARAELEKGDRMIREADRLMAEAIRIVSGLYKDGVLKKPKAYDYTFPDLLTFHDAPTVIEQRLFLMFLKHRMRTFQGTFHANPDYALWYGWSEMVRDLTAIREMAEDLGGKAKPLASMQQSSVDQDKP</sequence>
<reference evidence="1 2" key="1">
    <citation type="submission" date="2019-05" db="EMBL/GenBank/DDBJ databases">
        <title>The Complete Genome Sequence of the n-alkane-degrading Desulfoglaeba alkanexedens ALDC reveals multiple alkylsuccinate synthase gene clusters.</title>
        <authorList>
            <person name="Callaghan A.V."/>
            <person name="Davidova I.A."/>
            <person name="Duncan K.E."/>
            <person name="Morris B."/>
            <person name="McInerney M.J."/>
        </authorList>
    </citation>
    <scope>NUCLEOTIDE SEQUENCE [LARGE SCALE GENOMIC DNA]</scope>
    <source>
        <strain evidence="1 2">ALDC</strain>
    </source>
</reference>
<dbReference type="RefSeq" id="WP_137425150.1">
    <property type="nucleotide sequence ID" value="NZ_CP040098.1"/>
</dbReference>
<reference evidence="1 2" key="2">
    <citation type="submission" date="2019-05" db="EMBL/GenBank/DDBJ databases">
        <authorList>
            <person name="Suflita J.M."/>
            <person name="Marks C.R."/>
        </authorList>
    </citation>
    <scope>NUCLEOTIDE SEQUENCE [LARGE SCALE GENOMIC DNA]</scope>
    <source>
        <strain evidence="1 2">ALDC</strain>
    </source>
</reference>
<gene>
    <name evidence="1" type="ORF">FDQ92_12205</name>
</gene>
<evidence type="ECO:0000313" key="2">
    <source>
        <dbReference type="Proteomes" id="UP000298602"/>
    </source>
</evidence>
<keyword evidence="2" id="KW-1185">Reference proteome</keyword>